<keyword evidence="4 6" id="KW-0472">Membrane</keyword>
<comment type="subcellular location">
    <subcellularLocation>
        <location evidence="1">Membrane</location>
        <topology evidence="1">Multi-pass membrane protein</topology>
    </subcellularLocation>
</comment>
<reference evidence="8 9" key="1">
    <citation type="submission" date="2019-10" db="EMBL/GenBank/DDBJ databases">
        <title>Sequencing and Assembly of Multiple Reported Metal-Biooxidizing Members of the Extremely Thermoacidophilic Archaeal Family Sulfolobaceae.</title>
        <authorList>
            <person name="Counts J.A."/>
            <person name="Kelly R.M."/>
        </authorList>
    </citation>
    <scope>NUCLEOTIDE SEQUENCE [LARGE SCALE GENOMIC DNA]</scope>
    <source>
        <strain evidence="8 9">DSM 6482</strain>
    </source>
</reference>
<evidence type="ECO:0000256" key="3">
    <source>
        <dbReference type="ARBA" id="ARBA00022989"/>
    </source>
</evidence>
<dbReference type="PANTHER" id="PTHR24064">
    <property type="entry name" value="SOLUTE CARRIER FAMILY 22 MEMBER"/>
    <property type="match status" value="1"/>
</dbReference>
<evidence type="ECO:0000256" key="6">
    <source>
        <dbReference type="SAM" id="Phobius"/>
    </source>
</evidence>
<keyword evidence="2 6" id="KW-0812">Transmembrane</keyword>
<dbReference type="CDD" id="cd17364">
    <property type="entry name" value="MFS_PhT"/>
    <property type="match status" value="1"/>
</dbReference>
<dbReference type="EMBL" id="WGGD01000005">
    <property type="protein sequence ID" value="MUN27913.1"/>
    <property type="molecule type" value="Genomic_DNA"/>
</dbReference>
<gene>
    <name evidence="8" type="ORF">GC250_00165</name>
</gene>
<comment type="caution">
    <text evidence="8">The sequence shown here is derived from an EMBL/GenBank/DDBJ whole genome shotgun (WGS) entry which is preliminary data.</text>
</comment>
<keyword evidence="3 6" id="KW-1133">Transmembrane helix</keyword>
<dbReference type="Pfam" id="PF00083">
    <property type="entry name" value="Sugar_tr"/>
    <property type="match status" value="1"/>
</dbReference>
<feature type="transmembrane region" description="Helical" evidence="6">
    <location>
        <begin position="191"/>
        <end position="210"/>
    </location>
</feature>
<evidence type="ECO:0000256" key="2">
    <source>
        <dbReference type="ARBA" id="ARBA00022692"/>
    </source>
</evidence>
<dbReference type="InterPro" id="IPR020846">
    <property type="entry name" value="MFS_dom"/>
</dbReference>
<feature type="domain" description="Major facilitator superfamily (MFS) profile" evidence="7">
    <location>
        <begin position="21"/>
        <end position="475"/>
    </location>
</feature>
<dbReference type="PROSITE" id="PS50850">
    <property type="entry name" value="MFS"/>
    <property type="match status" value="1"/>
</dbReference>
<dbReference type="InterPro" id="IPR005828">
    <property type="entry name" value="MFS_sugar_transport-like"/>
</dbReference>
<accession>A0A6A9QQ28</accession>
<dbReference type="AlphaFoldDB" id="A0A6A9QQ28"/>
<dbReference type="InterPro" id="IPR036259">
    <property type="entry name" value="MFS_trans_sf"/>
</dbReference>
<feature type="transmembrane region" description="Helical" evidence="6">
    <location>
        <begin position="103"/>
        <end position="122"/>
    </location>
</feature>
<dbReference type="PROSITE" id="PS00216">
    <property type="entry name" value="SUGAR_TRANSPORT_1"/>
    <property type="match status" value="1"/>
</dbReference>
<evidence type="ECO:0000259" key="7">
    <source>
        <dbReference type="PROSITE" id="PS50850"/>
    </source>
</evidence>
<feature type="transmembrane region" description="Helical" evidence="6">
    <location>
        <begin position="420"/>
        <end position="440"/>
    </location>
</feature>
<dbReference type="RefSeq" id="WP_156016029.1">
    <property type="nucleotide sequence ID" value="NZ_WGGD01000005.1"/>
</dbReference>
<evidence type="ECO:0000256" key="1">
    <source>
        <dbReference type="ARBA" id="ARBA00004141"/>
    </source>
</evidence>
<dbReference type="SUPFAM" id="SSF103473">
    <property type="entry name" value="MFS general substrate transporter"/>
    <property type="match status" value="1"/>
</dbReference>
<dbReference type="PROSITE" id="PS00217">
    <property type="entry name" value="SUGAR_TRANSPORT_2"/>
    <property type="match status" value="1"/>
</dbReference>
<feature type="transmembrane region" description="Helical" evidence="6">
    <location>
        <begin position="70"/>
        <end position="91"/>
    </location>
</feature>
<feature type="transmembrane region" description="Helical" evidence="6">
    <location>
        <begin position="452"/>
        <end position="471"/>
    </location>
</feature>
<evidence type="ECO:0000313" key="8">
    <source>
        <dbReference type="EMBL" id="MUN27913.1"/>
    </source>
</evidence>
<feature type="transmembrane region" description="Helical" evidence="6">
    <location>
        <begin position="128"/>
        <end position="149"/>
    </location>
</feature>
<dbReference type="Gene3D" id="1.20.1250.20">
    <property type="entry name" value="MFS general substrate transporter like domains"/>
    <property type="match status" value="1"/>
</dbReference>
<evidence type="ECO:0000256" key="4">
    <source>
        <dbReference type="ARBA" id="ARBA00023136"/>
    </source>
</evidence>
<feature type="region of interest" description="Disordered" evidence="5">
    <location>
        <begin position="479"/>
        <end position="499"/>
    </location>
</feature>
<keyword evidence="9" id="KW-1185">Reference proteome</keyword>
<feature type="transmembrane region" description="Helical" evidence="6">
    <location>
        <begin position="161"/>
        <end position="185"/>
    </location>
</feature>
<evidence type="ECO:0000313" key="9">
    <source>
        <dbReference type="Proteomes" id="UP000470772"/>
    </source>
</evidence>
<dbReference type="GO" id="GO:0022857">
    <property type="term" value="F:transmembrane transporter activity"/>
    <property type="evidence" value="ECO:0007669"/>
    <property type="project" value="InterPro"/>
</dbReference>
<feature type="transmembrane region" description="Helical" evidence="6">
    <location>
        <begin position="379"/>
        <end position="399"/>
    </location>
</feature>
<dbReference type="GO" id="GO:0016020">
    <property type="term" value="C:membrane"/>
    <property type="evidence" value="ECO:0007669"/>
    <property type="project" value="UniProtKB-SubCell"/>
</dbReference>
<protein>
    <submittedName>
        <fullName evidence="8">MFS transporter</fullName>
    </submittedName>
</protein>
<feature type="transmembrane region" description="Helical" evidence="6">
    <location>
        <begin position="21"/>
        <end position="43"/>
    </location>
</feature>
<dbReference type="Proteomes" id="UP000470772">
    <property type="component" value="Unassembled WGS sequence"/>
</dbReference>
<feature type="transmembrane region" description="Helical" evidence="6">
    <location>
        <begin position="354"/>
        <end position="373"/>
    </location>
</feature>
<dbReference type="InterPro" id="IPR005829">
    <property type="entry name" value="Sugar_transporter_CS"/>
</dbReference>
<evidence type="ECO:0000256" key="5">
    <source>
        <dbReference type="SAM" id="MobiDB-lite"/>
    </source>
</evidence>
<sequence>MDRNPFKNVDSSKLSLNHIKIWYTSGMGFFTDAYDLFIIGAIIDTLINAHKYAGINIAGFTSYLIGPNSAFWTGLLASSAIITAILGQLLFGYLGDRIGRKTVYGVEASLLALGAFLSGISINLPMLILFRSIMGIGIGGDYPISATIMSEYANVKDRGKLIALVFANQGLGSVAAVAVGTISALYLPPDIAWRVMAIIGAIPAATVIYLRRKVPETPRYSLLAKGDVETAKKAAAVLGTSLDTSSAVTSRKVPFSEFISRYGKLLIGTAITWTMLDMAFYGTGVYSGPIVSSVLGSTFPHLAKGVYLPLGDFQADLAKEIFDGGIPFLVGFFGYFTAVALMDKLGRKLIQVQGFVMMAVLYVIVSLVMVASGPKVTGFMIPTLAAFSLYALSYFFIDFGPNTTTFVIPAEVYPVRYRTTGHGISAASGKVGAAISTYLFPTLLLTIGVKEILLMLAGISVIGALLTLAFVKEPKNRSLEEVSEEELIPSEGSEVSSGK</sequence>
<proteinExistence type="predicted"/>
<feature type="transmembrane region" description="Helical" evidence="6">
    <location>
        <begin position="324"/>
        <end position="342"/>
    </location>
</feature>
<organism evidence="8 9">
    <name type="scientific">Sulfuracidifex metallicus DSM 6482 = JCM 9184</name>
    <dbReference type="NCBI Taxonomy" id="523847"/>
    <lineage>
        <taxon>Archaea</taxon>
        <taxon>Thermoproteota</taxon>
        <taxon>Thermoprotei</taxon>
        <taxon>Sulfolobales</taxon>
        <taxon>Sulfolobaceae</taxon>
        <taxon>Sulfuracidifex</taxon>
    </lineage>
</organism>
<name>A0A6A9QQ28_SULME</name>